<dbReference type="Pfam" id="PF13439">
    <property type="entry name" value="Glyco_transf_4"/>
    <property type="match status" value="1"/>
</dbReference>
<name>A0A154BRA5_ANASB</name>
<reference evidence="2 3" key="1">
    <citation type="submission" date="2016-02" db="EMBL/GenBank/DDBJ databases">
        <title>Anaerosporomusa subterraneum gen. nov., sp. nov., a spore-forming obligate anaerobe isolated from saprolite.</title>
        <authorList>
            <person name="Choi J.K."/>
            <person name="Shah M."/>
            <person name="Yee N."/>
        </authorList>
    </citation>
    <scope>NUCLEOTIDE SEQUENCE [LARGE SCALE GENOMIC DNA]</scope>
    <source>
        <strain evidence="2 3">RU4</strain>
    </source>
</reference>
<dbReference type="Pfam" id="PF13692">
    <property type="entry name" value="Glyco_trans_1_4"/>
    <property type="match status" value="1"/>
</dbReference>
<organism evidence="2 3">
    <name type="scientific">Anaerosporomusa subterranea</name>
    <dbReference type="NCBI Taxonomy" id="1794912"/>
    <lineage>
        <taxon>Bacteria</taxon>
        <taxon>Bacillati</taxon>
        <taxon>Bacillota</taxon>
        <taxon>Negativicutes</taxon>
        <taxon>Acetonemataceae</taxon>
        <taxon>Anaerosporomusa</taxon>
    </lineage>
</organism>
<sequence>MHVLFVSQLFETGNDPGSDRNLYFCRQLLAQGHKVTVITSNVDYKKATEKFPGEGWKVYRNVDGIDVWYVYSYSNFRGSFLKRFWYYMTYMLPTLLVGLQIKNTDIVYAVSTPLNVGFLGYVLSRIKRIPFVFEVTDVWPDAAVASGVVKSQLLISAAKALERFCYKAAHTIVALTEGIKDNIHNKGIPLSKLALITNGVDLSLFPGSKVLDAERDETRDQLDFANRFVCMYLGAHGAYNALWTIIETAEELRNDPRCIFVFVGDGDEKPRLQSEVQLRNLTNVRFLDSVPRSQTPKLLNAADAFLLPNRRGEFYTGNLPNKLFDFLASGRPIVVAGKGETADLVLRANAGKVVDAEDGKAMAAAISELASADRTLLETMGFSAQSYVTMNYSREILSKKYVSILENAVGEK</sequence>
<dbReference type="InterPro" id="IPR050194">
    <property type="entry name" value="Glycosyltransferase_grp1"/>
</dbReference>
<dbReference type="EMBL" id="LSGP01000017">
    <property type="protein sequence ID" value="KYZ76429.1"/>
    <property type="molecule type" value="Genomic_DNA"/>
</dbReference>
<keyword evidence="3" id="KW-1185">Reference proteome</keyword>
<protein>
    <recommendedName>
        <fullName evidence="1">Glycosyltransferase subfamily 4-like N-terminal domain-containing protein</fullName>
    </recommendedName>
</protein>
<evidence type="ECO:0000259" key="1">
    <source>
        <dbReference type="Pfam" id="PF13439"/>
    </source>
</evidence>
<dbReference type="Proteomes" id="UP000076268">
    <property type="component" value="Unassembled WGS sequence"/>
</dbReference>
<dbReference type="AlphaFoldDB" id="A0A154BRA5"/>
<feature type="domain" description="Glycosyltransferase subfamily 4-like N-terminal" evidence="1">
    <location>
        <begin position="23"/>
        <end position="203"/>
    </location>
</feature>
<proteinExistence type="predicted"/>
<dbReference type="CDD" id="cd03794">
    <property type="entry name" value="GT4_WbuB-like"/>
    <property type="match status" value="1"/>
</dbReference>
<dbReference type="SUPFAM" id="SSF53756">
    <property type="entry name" value="UDP-Glycosyltransferase/glycogen phosphorylase"/>
    <property type="match status" value="1"/>
</dbReference>
<dbReference type="OrthoDB" id="9813214at2"/>
<evidence type="ECO:0000313" key="2">
    <source>
        <dbReference type="EMBL" id="KYZ76429.1"/>
    </source>
</evidence>
<comment type="caution">
    <text evidence="2">The sequence shown here is derived from an EMBL/GenBank/DDBJ whole genome shotgun (WGS) entry which is preliminary data.</text>
</comment>
<dbReference type="PANTHER" id="PTHR45947">
    <property type="entry name" value="SULFOQUINOVOSYL TRANSFERASE SQD2"/>
    <property type="match status" value="1"/>
</dbReference>
<dbReference type="RefSeq" id="WP_066241885.1">
    <property type="nucleotide sequence ID" value="NZ_LSGP01000017.1"/>
</dbReference>
<dbReference type="InterPro" id="IPR028098">
    <property type="entry name" value="Glyco_trans_4-like_N"/>
</dbReference>
<dbReference type="PANTHER" id="PTHR45947:SF3">
    <property type="entry name" value="SULFOQUINOVOSYL TRANSFERASE SQD2"/>
    <property type="match status" value="1"/>
</dbReference>
<dbReference type="GO" id="GO:0016758">
    <property type="term" value="F:hexosyltransferase activity"/>
    <property type="evidence" value="ECO:0007669"/>
    <property type="project" value="TreeGrafter"/>
</dbReference>
<accession>A0A154BRA5</accession>
<dbReference type="Gene3D" id="3.40.50.2000">
    <property type="entry name" value="Glycogen Phosphorylase B"/>
    <property type="match status" value="2"/>
</dbReference>
<evidence type="ECO:0000313" key="3">
    <source>
        <dbReference type="Proteomes" id="UP000076268"/>
    </source>
</evidence>
<gene>
    <name evidence="2" type="ORF">AXX12_08320</name>
</gene>
<dbReference type="STRING" id="1794912.AXX12_08320"/>